<evidence type="ECO:0000313" key="2">
    <source>
        <dbReference type="Proteomes" id="UP000792865"/>
    </source>
</evidence>
<dbReference type="InterPro" id="IPR012332">
    <property type="entry name" value="Autotransporter_pectin_lyase_C"/>
</dbReference>
<proteinExistence type="predicted"/>
<dbReference type="Gene3D" id="2.160.20.20">
    <property type="match status" value="1"/>
</dbReference>
<dbReference type="Proteomes" id="UP000792865">
    <property type="component" value="Plasmid p1_M47_H.defensa"/>
</dbReference>
<geneLocation type="plasmid" evidence="1 2">
    <name>p1_M47_H.defensa</name>
</geneLocation>
<organism evidence="1 2">
    <name type="scientific">Candidatus Williamhamiltonella defendens</name>
    <dbReference type="NCBI Taxonomy" id="138072"/>
    <lineage>
        <taxon>Bacteria</taxon>
        <taxon>Pseudomonadati</taxon>
        <taxon>Pseudomonadota</taxon>
        <taxon>Gammaproteobacteria</taxon>
        <taxon>Enterobacterales</taxon>
        <taxon>Enterobacteriaceae</taxon>
        <taxon>aphid secondary symbionts</taxon>
        <taxon>Candidatus Williamhamiltonella</taxon>
    </lineage>
</organism>
<reference evidence="1" key="1">
    <citation type="submission" date="2017-08" db="EMBL/GenBank/DDBJ databases">
        <title>Genome sequence of Candidatus Hamiltonella defensa from Acyrthosiphon pisum strain MI47.</title>
        <authorList>
            <person name="Patel V.A."/>
            <person name="Chevignon G."/>
            <person name="Russell J.A."/>
            <person name="Oliver K.M."/>
        </authorList>
    </citation>
    <scope>NUCLEOTIDE SEQUENCE</scope>
    <source>
        <strain evidence="1">MI47</strain>
        <plasmid evidence="1">p1_M47_H.defensa</plasmid>
    </source>
</reference>
<accession>A0AAC9YGA1</accession>
<gene>
    <name evidence="1" type="ORF">CJJ18_10585</name>
</gene>
<evidence type="ECO:0008006" key="3">
    <source>
        <dbReference type="Google" id="ProtNLM"/>
    </source>
</evidence>
<name>A0AAC9YGA1_9ENTR</name>
<dbReference type="EMBL" id="CP022933">
    <property type="protein sequence ID" value="ASV34466.1"/>
    <property type="molecule type" value="Genomic_DNA"/>
</dbReference>
<evidence type="ECO:0000313" key="1">
    <source>
        <dbReference type="EMBL" id="ASV34466.1"/>
    </source>
</evidence>
<sequence length="207" mass="22844">MLIRVQKKRNQAGAWSVVALHASRFIYFYYCLKETKPMKTTKTILTKIVHILIVIFAGKTPAFFTETVAQGTTVSGEIVAPKEWDGLNRNNQRVFGTLTDTVLRGDSQNYSPPNWAQQDVFRGGYTKNITVENTGNQDIFGGTAENTVIKDEGRATLKNQGIFKDGKVYKGGFFSAQSGTVDNINVYENGQFDISGDDNGVIVEGGK</sequence>
<dbReference type="AlphaFoldDB" id="A0AAC9YGA1"/>
<protein>
    <recommendedName>
        <fullName evidence="3">ESPR domain-containing protein</fullName>
    </recommendedName>
</protein>
<keyword evidence="1" id="KW-0614">Plasmid</keyword>